<dbReference type="EMBL" id="PDHS01000415">
    <property type="protein sequence ID" value="MQM31970.1"/>
    <property type="molecule type" value="Genomic_DNA"/>
</dbReference>
<dbReference type="PROSITE" id="PS51257">
    <property type="entry name" value="PROKAR_LIPOPROTEIN"/>
    <property type="match status" value="1"/>
</dbReference>
<evidence type="ECO:0000256" key="2">
    <source>
        <dbReference type="SAM" id="SignalP"/>
    </source>
</evidence>
<dbReference type="InterPro" id="IPR021728">
    <property type="entry name" value="DUF3300"/>
</dbReference>
<keyword evidence="2" id="KW-0732">Signal</keyword>
<dbReference type="PANTHER" id="PTHR40269">
    <property type="entry name" value="OUTER MEMBRANE PROTEIN-RELATED"/>
    <property type="match status" value="1"/>
</dbReference>
<feature type="chain" id="PRO_5025480106" description="DUF3300 domain-containing protein" evidence="2">
    <location>
        <begin position="22"/>
        <end position="387"/>
    </location>
</feature>
<dbReference type="Proteomes" id="UP000342300">
    <property type="component" value="Unassembled WGS sequence"/>
</dbReference>
<feature type="region of interest" description="Disordered" evidence="1">
    <location>
        <begin position="26"/>
        <end position="48"/>
    </location>
</feature>
<feature type="compositionally biased region" description="Low complexity" evidence="1">
    <location>
        <begin position="30"/>
        <end position="48"/>
    </location>
</feature>
<evidence type="ECO:0008006" key="5">
    <source>
        <dbReference type="Google" id="ProtNLM"/>
    </source>
</evidence>
<protein>
    <recommendedName>
        <fullName evidence="5">DUF3300 domain-containing protein</fullName>
    </recommendedName>
</protein>
<accession>A0A6A7RXZ5</accession>
<comment type="caution">
    <text evidence="3">The sequence shown here is derived from an EMBL/GenBank/DDBJ whole genome shotgun (WGS) entry which is preliminary data.</text>
</comment>
<dbReference type="Pfam" id="PF11737">
    <property type="entry name" value="DUF3300"/>
    <property type="match status" value="1"/>
</dbReference>
<feature type="signal peptide" evidence="2">
    <location>
        <begin position="1"/>
        <end position="21"/>
    </location>
</feature>
<feature type="compositionally biased region" description="Basic and acidic residues" evidence="1">
    <location>
        <begin position="273"/>
        <end position="291"/>
    </location>
</feature>
<reference evidence="3 4" key="1">
    <citation type="submission" date="2017-09" db="EMBL/GenBank/DDBJ databases">
        <title>Metagenomic Analysis Reveals Denitrifying Candidatus Accumulibacter and Flanking Population as a Source of N2O.</title>
        <authorList>
            <person name="Gao H."/>
            <person name="Mao Y."/>
            <person name="Zhao X."/>
            <person name="Liu W.-T."/>
            <person name="Zhang T."/>
            <person name="Wells G."/>
        </authorList>
    </citation>
    <scope>NUCLEOTIDE SEQUENCE [LARGE SCALE GENOMIC DNA]</scope>
    <source>
        <strain evidence="3">CANDO_2_IC</strain>
    </source>
</reference>
<dbReference type="PANTHER" id="PTHR40269:SF1">
    <property type="entry name" value="OUTER MEMBRANE PROTEIN"/>
    <property type="match status" value="1"/>
</dbReference>
<proteinExistence type="predicted"/>
<evidence type="ECO:0000256" key="1">
    <source>
        <dbReference type="SAM" id="MobiDB-lite"/>
    </source>
</evidence>
<feature type="compositionally biased region" description="Low complexity" evidence="1">
    <location>
        <begin position="357"/>
        <end position="369"/>
    </location>
</feature>
<evidence type="ECO:0000313" key="3">
    <source>
        <dbReference type="EMBL" id="MQM31970.1"/>
    </source>
</evidence>
<evidence type="ECO:0000313" key="4">
    <source>
        <dbReference type="Proteomes" id="UP000342300"/>
    </source>
</evidence>
<sequence length="387" mass="41620">MDAPRLVGLLLSGFIALSACTTVPSATPAGTVSPSVSPSPESVTPSGETLAEEQLEQLLAPIALYPDALLAQVLMASTYPLEIVQAARWRKENMTLEGKALEDALQSQPWDPSVKSLTAFPPVLEMMNEQLAWTQQLGDAFLADQKRLLAATQKLRHAANTQGNLKTTAEQTVIIEPGTSESYIRIEPANPAVVYVPAYDPSFVYGAWPYPAYPPYYYYPPGYYPGAAFWTFTAGIIVGGALWGSCNWRGGDVHVEHHKYNNFNRSNISGDRSNWKHNADHRRGVPYKDQRVAQQFNRGSSARDAQARQGFRGRSDGAALDRGGQGLGRDGAANRDLSGGRQASGFGGADDGRRSGDYGSRGMSSRQGMSSGGFGGGRMGGGRGGRR</sequence>
<organism evidence="3 4">
    <name type="scientific">Candidatus Accumulibacter phosphatis</name>
    <dbReference type="NCBI Taxonomy" id="327160"/>
    <lineage>
        <taxon>Bacteria</taxon>
        <taxon>Pseudomonadati</taxon>
        <taxon>Pseudomonadota</taxon>
        <taxon>Betaproteobacteria</taxon>
        <taxon>Candidatus Accumulibacter</taxon>
    </lineage>
</organism>
<dbReference type="AlphaFoldDB" id="A0A6A7RXZ5"/>
<gene>
    <name evidence="3" type="ORF">CRU78_16235</name>
</gene>
<feature type="compositionally biased region" description="Gly residues" evidence="1">
    <location>
        <begin position="370"/>
        <end position="387"/>
    </location>
</feature>
<feature type="region of interest" description="Disordered" evidence="1">
    <location>
        <begin position="266"/>
        <end position="387"/>
    </location>
</feature>
<name>A0A6A7RXZ5_9PROT</name>